<reference evidence="2 3" key="1">
    <citation type="journal article" date="2023" name="Arcadia Sci">
        <title>De novo assembly of a long-read Amblyomma americanum tick genome.</title>
        <authorList>
            <person name="Chou S."/>
            <person name="Poskanzer K.E."/>
            <person name="Rollins M."/>
            <person name="Thuy-Boun P.S."/>
        </authorList>
    </citation>
    <scope>NUCLEOTIDE SEQUENCE [LARGE SCALE GENOMIC DNA]</scope>
    <source>
        <strain evidence="2">F_SG_1</strain>
        <tissue evidence="2">Salivary glands</tissue>
    </source>
</reference>
<proteinExistence type="predicted"/>
<evidence type="ECO:0000313" key="2">
    <source>
        <dbReference type="EMBL" id="KAK8765327.1"/>
    </source>
</evidence>
<keyword evidence="3" id="KW-1185">Reference proteome</keyword>
<name>A0AAQ4DS87_AMBAM</name>
<evidence type="ECO:0000256" key="1">
    <source>
        <dbReference type="SAM" id="Coils"/>
    </source>
</evidence>
<accession>A0AAQ4DS87</accession>
<gene>
    <name evidence="2" type="ORF">V5799_032063</name>
</gene>
<dbReference type="EMBL" id="JARKHS020027486">
    <property type="protein sequence ID" value="KAK8765327.1"/>
    <property type="molecule type" value="Genomic_DNA"/>
</dbReference>
<feature type="coiled-coil region" evidence="1">
    <location>
        <begin position="41"/>
        <end position="68"/>
    </location>
</feature>
<sequence length="69" mass="7897">MCAEGGIFEKLSAAHQLYMTLKTSEDDPHIKNFAVVKDNIVEDIRCELTELQAKYKALQEKVMSLSYLF</sequence>
<protein>
    <submittedName>
        <fullName evidence="2">Uncharacterized protein</fullName>
    </submittedName>
</protein>
<comment type="caution">
    <text evidence="2">The sequence shown here is derived from an EMBL/GenBank/DDBJ whole genome shotgun (WGS) entry which is preliminary data.</text>
</comment>
<evidence type="ECO:0000313" key="3">
    <source>
        <dbReference type="Proteomes" id="UP001321473"/>
    </source>
</evidence>
<keyword evidence="1" id="KW-0175">Coiled coil</keyword>
<dbReference type="Proteomes" id="UP001321473">
    <property type="component" value="Unassembled WGS sequence"/>
</dbReference>
<organism evidence="2 3">
    <name type="scientific">Amblyomma americanum</name>
    <name type="common">Lone star tick</name>
    <dbReference type="NCBI Taxonomy" id="6943"/>
    <lineage>
        <taxon>Eukaryota</taxon>
        <taxon>Metazoa</taxon>
        <taxon>Ecdysozoa</taxon>
        <taxon>Arthropoda</taxon>
        <taxon>Chelicerata</taxon>
        <taxon>Arachnida</taxon>
        <taxon>Acari</taxon>
        <taxon>Parasitiformes</taxon>
        <taxon>Ixodida</taxon>
        <taxon>Ixodoidea</taxon>
        <taxon>Ixodidae</taxon>
        <taxon>Amblyomminae</taxon>
        <taxon>Amblyomma</taxon>
    </lineage>
</organism>
<dbReference type="AlphaFoldDB" id="A0AAQ4DS87"/>